<name>A0AAE0K4Q7_9PEZI</name>
<feature type="region of interest" description="Disordered" evidence="1">
    <location>
        <begin position="1517"/>
        <end position="1543"/>
    </location>
</feature>
<keyword evidence="4" id="KW-1185">Reference proteome</keyword>
<feature type="region of interest" description="Disordered" evidence="1">
    <location>
        <begin position="863"/>
        <end position="898"/>
    </location>
</feature>
<evidence type="ECO:0000259" key="2">
    <source>
        <dbReference type="Pfam" id="PF20248"/>
    </source>
</evidence>
<protein>
    <recommendedName>
        <fullName evidence="2">DUF6603 domain-containing protein</fullName>
    </recommendedName>
</protein>
<evidence type="ECO:0000313" key="4">
    <source>
        <dbReference type="Proteomes" id="UP001287356"/>
    </source>
</evidence>
<accession>A0AAE0K4Q7</accession>
<reference evidence="3" key="2">
    <citation type="submission" date="2023-06" db="EMBL/GenBank/DDBJ databases">
        <authorList>
            <consortium name="Lawrence Berkeley National Laboratory"/>
            <person name="Haridas S."/>
            <person name="Hensen N."/>
            <person name="Bonometti L."/>
            <person name="Westerberg I."/>
            <person name="Brannstrom I.O."/>
            <person name="Guillou S."/>
            <person name="Cros-Aarteil S."/>
            <person name="Calhoun S."/>
            <person name="Kuo A."/>
            <person name="Mondo S."/>
            <person name="Pangilinan J."/>
            <person name="Riley R."/>
            <person name="Labutti K."/>
            <person name="Andreopoulos B."/>
            <person name="Lipzen A."/>
            <person name="Chen C."/>
            <person name="Yanf M."/>
            <person name="Daum C."/>
            <person name="Ng V."/>
            <person name="Clum A."/>
            <person name="Steindorff A."/>
            <person name="Ohm R."/>
            <person name="Martin F."/>
            <person name="Silar P."/>
            <person name="Natvig D."/>
            <person name="Lalanne C."/>
            <person name="Gautier V."/>
            <person name="Ament-Velasquez S.L."/>
            <person name="Kruys A."/>
            <person name="Hutchinson M.I."/>
            <person name="Powell A.J."/>
            <person name="Barry K."/>
            <person name="Miller A.N."/>
            <person name="Grigoriev I.V."/>
            <person name="Debuchy R."/>
            <person name="Gladieux P."/>
            <person name="Thoren M.H."/>
            <person name="Johannesson H."/>
        </authorList>
    </citation>
    <scope>NUCLEOTIDE SEQUENCE</scope>
    <source>
        <strain evidence="3">CBS 958.72</strain>
    </source>
</reference>
<proteinExistence type="predicted"/>
<feature type="region of interest" description="Disordered" evidence="1">
    <location>
        <begin position="1"/>
        <end position="27"/>
    </location>
</feature>
<dbReference type="Proteomes" id="UP001287356">
    <property type="component" value="Unassembled WGS sequence"/>
</dbReference>
<evidence type="ECO:0000313" key="3">
    <source>
        <dbReference type="EMBL" id="KAK3369577.1"/>
    </source>
</evidence>
<feature type="compositionally biased region" description="Polar residues" evidence="1">
    <location>
        <begin position="1520"/>
        <end position="1534"/>
    </location>
</feature>
<feature type="domain" description="DUF6603" evidence="2">
    <location>
        <begin position="898"/>
        <end position="1422"/>
    </location>
</feature>
<dbReference type="EMBL" id="JAULSN010000006">
    <property type="protein sequence ID" value="KAK3369577.1"/>
    <property type="molecule type" value="Genomic_DNA"/>
</dbReference>
<dbReference type="InterPro" id="IPR046538">
    <property type="entry name" value="DUF6603"/>
</dbReference>
<dbReference type="Pfam" id="PF20248">
    <property type="entry name" value="DUF6603"/>
    <property type="match status" value="1"/>
</dbReference>
<evidence type="ECO:0000256" key="1">
    <source>
        <dbReference type="SAM" id="MobiDB-lite"/>
    </source>
</evidence>
<sequence length="1690" mass="183051">MGKYAICASSASSPPAPGQGRVLPKGSPLDNFVAALPTKTINLTSEPDPKAPSSVDDTDDIRKWFTRIDENPKVSVTFDTNNDLDIKSFQMDLVTPWPMTFSSASDILATTFEDGSALSVPGLDADGTWLALGLSTDTPLIKANVRDLFDCACIPDMADHLPNVFLGLSVTLDPNVHKKRNAVWFRPSQALQTIIRLQFNIDSVVDLKHFLADLLKGLTLVSADAICKQNWALSDTSKGKRAVGCGQVMFNISCNIQAEPNGEPVALRAGLEFSESMMTINFLVDTPTSGTEPNTSDSDKDLGTPTLIVLLKWLGGLVSEDLKGFFDSVLKKDGVLSRIHLRRLVVRLELSNDNTSPTLSSVSVDVEVATTNFGQPGGSSSPVVFLLSYNWDEPNGGAGTIGGRFWNDFDSTSLAVSPLSEAWNSLQPVTKPAPAKSIDLGYVIPGQTIDNIPDTIPSQITRAYVSLSQTTFAIGGTISAKTNSTGGVGPAVSAVPQPYLGEVTLDASYSWGKSSDFTLDLGICAGLKESENSKSRLSTTLVGNLSYKSNQSTKTREWVLKAMLKDLYASSLVEFFDPPSAKNVMPLIDSIAMDNLDVTYTYKSTSGSTPGEKASSASSFRITGVLLIASLQLNVFFQYTDTWSFTATLNPQDVETSIGDVLQAVLGDSDLEIPDFISTMPFKSKSESEAAFSINVGRSRLLGEGEAEFFYFTVQVNIAKLGFTFAQLRSSDWDEKASPKRLIKASVDLDMFPDIEVNLIGKLKLPVDGMYYLWVQDPVLAPADSKTPPRIPGLSRSDLNKLNSILPFSTENILVKDKFKETKLTDVLLGPGSHFGLVGEDSTGGKACILSYDFMKPKASTSSKVHTTTKESHDTVATSDPTGSTEESDSNPAASAPMKKKAGPLVISNVGLKYVDKKLRINFDATFNLGPLGFSLLGFHIDLLFKSLDTVPDIDFGLEGLAAVFDKPPLTIAGTIRRGNTGNMVYYAGGLIFGFVPYQFMAAGFYGEVKRKSAPDYTSIFIFAKLDGPLISLSFAEITGLTAGFGYNSDARIPTVDKVLSYPLVAPMNLKDADSALDALKTLTDPTGPGWFQPMADTYWAAAGLKVDAFQMVSIDAVILVQFGTSVKLGLFAVAVADIPSTKSKFKFAHVELGMAATVDLDYGVLKVEAQLAPGSYILHPDCHLTGGMALMYWFDAPHADKGSVGDFVFTLGGYHQAFQVPVGWPNPPRLGISWDLGGCLSISGEAYFAVTPKVCMGGGRLHASFSAGPIAAWFDAFADFLINYKPFHFTADARIAVGVSFNIDFLFIHTHISVEIGAELHLWGPPLAGTVHVDFWITSFDINFGQRPGAIESVDLYQFYLLVLPATLRAKTNYSEDDEKNQKARPPNEGHNFAALSGLLNTDEDPRKDDNAPWVARGGAFYFVIECKMPISNVQLVTGDDGKGNLTRESAKFYEETATGKREIQPPAIYSKPMQLDKSITSTLDVEFYMEHGSAAPAVETRWKLEMDLRPAPSGLWAQYNSSTDPSTGTSTEKTNELLKPSGGSIPLMMGLRVIAPKPRRSKDPFDVVNAADAALERIDATKPFPPPEVSNDAWVPLPSKVDLLPENPDRGARLGANIAQYKAIKTGWEAPVWNGDERQGFVSEWQTAMRWGDLGLEKLVGMPVKVNKNFDDLYVAAPLLWKGFPKQQ</sequence>
<reference evidence="3" key="1">
    <citation type="journal article" date="2023" name="Mol. Phylogenet. Evol.">
        <title>Genome-scale phylogeny and comparative genomics of the fungal order Sordariales.</title>
        <authorList>
            <person name="Hensen N."/>
            <person name="Bonometti L."/>
            <person name="Westerberg I."/>
            <person name="Brannstrom I.O."/>
            <person name="Guillou S."/>
            <person name="Cros-Aarteil S."/>
            <person name="Calhoun S."/>
            <person name="Haridas S."/>
            <person name="Kuo A."/>
            <person name="Mondo S."/>
            <person name="Pangilinan J."/>
            <person name="Riley R."/>
            <person name="LaButti K."/>
            <person name="Andreopoulos B."/>
            <person name="Lipzen A."/>
            <person name="Chen C."/>
            <person name="Yan M."/>
            <person name="Daum C."/>
            <person name="Ng V."/>
            <person name="Clum A."/>
            <person name="Steindorff A."/>
            <person name="Ohm R.A."/>
            <person name="Martin F."/>
            <person name="Silar P."/>
            <person name="Natvig D.O."/>
            <person name="Lalanne C."/>
            <person name="Gautier V."/>
            <person name="Ament-Velasquez S.L."/>
            <person name="Kruys A."/>
            <person name="Hutchinson M.I."/>
            <person name="Powell A.J."/>
            <person name="Barry K."/>
            <person name="Miller A.N."/>
            <person name="Grigoriev I.V."/>
            <person name="Debuchy R."/>
            <person name="Gladieux P."/>
            <person name="Hiltunen Thoren M."/>
            <person name="Johannesson H."/>
        </authorList>
    </citation>
    <scope>NUCLEOTIDE SEQUENCE</scope>
    <source>
        <strain evidence="3">CBS 958.72</strain>
    </source>
</reference>
<comment type="caution">
    <text evidence="3">The sequence shown here is derived from an EMBL/GenBank/DDBJ whole genome shotgun (WGS) entry which is preliminary data.</text>
</comment>
<organism evidence="3 4">
    <name type="scientific">Lasiosphaeria ovina</name>
    <dbReference type="NCBI Taxonomy" id="92902"/>
    <lineage>
        <taxon>Eukaryota</taxon>
        <taxon>Fungi</taxon>
        <taxon>Dikarya</taxon>
        <taxon>Ascomycota</taxon>
        <taxon>Pezizomycotina</taxon>
        <taxon>Sordariomycetes</taxon>
        <taxon>Sordariomycetidae</taxon>
        <taxon>Sordariales</taxon>
        <taxon>Lasiosphaeriaceae</taxon>
        <taxon>Lasiosphaeria</taxon>
    </lineage>
</organism>
<feature type="compositionally biased region" description="Polar residues" evidence="1">
    <location>
        <begin position="875"/>
        <end position="893"/>
    </location>
</feature>
<gene>
    <name evidence="3" type="ORF">B0T24DRAFT_362258</name>
</gene>